<dbReference type="GO" id="GO:0006891">
    <property type="term" value="P:intra-Golgi vesicle-mediated transport"/>
    <property type="evidence" value="ECO:0007669"/>
    <property type="project" value="TreeGrafter"/>
</dbReference>
<organism evidence="11 12">
    <name type="scientific">Ophiocordyceps camponoti-floridani</name>
    <dbReference type="NCBI Taxonomy" id="2030778"/>
    <lineage>
        <taxon>Eukaryota</taxon>
        <taxon>Fungi</taxon>
        <taxon>Dikarya</taxon>
        <taxon>Ascomycota</taxon>
        <taxon>Pezizomycotina</taxon>
        <taxon>Sordariomycetes</taxon>
        <taxon>Hypocreomycetidae</taxon>
        <taxon>Hypocreales</taxon>
        <taxon>Ophiocordycipitaceae</taxon>
        <taxon>Ophiocordyceps</taxon>
    </lineage>
</organism>
<comment type="similarity">
    <text evidence="2">Belongs to the COG2 family.</text>
</comment>
<feature type="domain" description="Conserved oligomeric Golgi complex subunit 2 N-terminal" evidence="10">
    <location>
        <begin position="36"/>
        <end position="106"/>
    </location>
</feature>
<gene>
    <name evidence="11" type="ORF">GQ602_003112</name>
</gene>
<evidence type="ECO:0000256" key="3">
    <source>
        <dbReference type="ARBA" id="ARBA00020977"/>
    </source>
</evidence>
<comment type="subcellular location">
    <subcellularLocation>
        <location evidence="1">Golgi apparatus membrane</location>
        <topology evidence="1">Peripheral membrane protein</topology>
    </subcellularLocation>
</comment>
<keyword evidence="6" id="KW-0333">Golgi apparatus</keyword>
<accession>A0A8H4Q7L0</accession>
<evidence type="ECO:0000256" key="1">
    <source>
        <dbReference type="ARBA" id="ARBA00004395"/>
    </source>
</evidence>
<name>A0A8H4Q7L0_9HYPO</name>
<evidence type="ECO:0000256" key="8">
    <source>
        <dbReference type="ARBA" id="ARBA00031344"/>
    </source>
</evidence>
<keyword evidence="7" id="KW-0472">Membrane</keyword>
<keyword evidence="12" id="KW-1185">Reference proteome</keyword>
<dbReference type="GO" id="GO:0017119">
    <property type="term" value="C:Golgi transport complex"/>
    <property type="evidence" value="ECO:0007669"/>
    <property type="project" value="TreeGrafter"/>
</dbReference>
<dbReference type="Proteomes" id="UP000562929">
    <property type="component" value="Unassembled WGS sequence"/>
</dbReference>
<comment type="caution">
    <text evidence="11">The sequence shown here is derived from an EMBL/GenBank/DDBJ whole genome shotgun (WGS) entry which is preliminary data.</text>
</comment>
<evidence type="ECO:0000259" key="10">
    <source>
        <dbReference type="Pfam" id="PF06148"/>
    </source>
</evidence>
<dbReference type="InterPro" id="IPR024602">
    <property type="entry name" value="COG_su2_N"/>
</dbReference>
<evidence type="ECO:0000256" key="2">
    <source>
        <dbReference type="ARBA" id="ARBA00007603"/>
    </source>
</evidence>
<feature type="region of interest" description="Disordered" evidence="9">
    <location>
        <begin position="169"/>
        <end position="205"/>
    </location>
</feature>
<evidence type="ECO:0000256" key="7">
    <source>
        <dbReference type="ARBA" id="ARBA00023136"/>
    </source>
</evidence>
<dbReference type="GO" id="GO:0007030">
    <property type="term" value="P:Golgi organization"/>
    <property type="evidence" value="ECO:0007669"/>
    <property type="project" value="InterPro"/>
</dbReference>
<evidence type="ECO:0000256" key="4">
    <source>
        <dbReference type="ARBA" id="ARBA00022448"/>
    </source>
</evidence>
<feature type="region of interest" description="Disordered" evidence="9">
    <location>
        <begin position="1"/>
        <end position="30"/>
    </location>
</feature>
<dbReference type="EMBL" id="JAACLJ010000003">
    <property type="protein sequence ID" value="KAF4589223.1"/>
    <property type="molecule type" value="Genomic_DNA"/>
</dbReference>
<reference evidence="11 12" key="1">
    <citation type="journal article" date="2020" name="G3 (Bethesda)">
        <title>Genetic Underpinnings of Host Manipulation by Ophiocordyceps as Revealed by Comparative Transcriptomics.</title>
        <authorList>
            <person name="Will I."/>
            <person name="Das B."/>
            <person name="Trinh T."/>
            <person name="Brachmann A."/>
            <person name="Ohm R.A."/>
            <person name="de Bekker C."/>
        </authorList>
    </citation>
    <scope>NUCLEOTIDE SEQUENCE [LARGE SCALE GENOMIC DNA]</scope>
    <source>
        <strain evidence="11 12">EC05</strain>
    </source>
</reference>
<dbReference type="InterPro" id="IPR009316">
    <property type="entry name" value="COG2"/>
</dbReference>
<dbReference type="AlphaFoldDB" id="A0A8H4Q7L0"/>
<keyword evidence="5" id="KW-0653">Protein transport</keyword>
<dbReference type="PANTHER" id="PTHR12961:SF0">
    <property type="entry name" value="CONSERVED OLIGOMERIC GOLGI COMPLEX SUBUNIT 2"/>
    <property type="match status" value="1"/>
</dbReference>
<dbReference type="Pfam" id="PF06148">
    <property type="entry name" value="COG2_N"/>
    <property type="match status" value="1"/>
</dbReference>
<evidence type="ECO:0000313" key="12">
    <source>
        <dbReference type="Proteomes" id="UP000562929"/>
    </source>
</evidence>
<feature type="compositionally biased region" description="Acidic residues" evidence="9">
    <location>
        <begin position="182"/>
        <end position="193"/>
    </location>
</feature>
<protein>
    <recommendedName>
        <fullName evidence="3">Conserved oligomeric Golgi complex subunit 2</fullName>
    </recommendedName>
    <alternativeName>
        <fullName evidence="8">Component of oligomeric Golgi complex 2</fullName>
    </alternativeName>
</protein>
<dbReference type="OrthoDB" id="332281at2759"/>
<sequence>MAPARGSSPNSSSDSSDPSPSVADDTPLPFPAALPRSDFLAADFQPAAYLSALPHRHQTLEDLRADLRDRSSAISAELLELVNANYTSFLSLGSELQGGDDRVQGLRVALLGFRRAVDEIKANVSRRRGEMSALNAQLRLARLSIARGRAMLDLSDRIAALEESLAVAPDGQDGAEVSADVDGTDDDEDDESDHTDADQNLRGLLGGPPARLLQCARECRRLHALATSLDPQNPFLVKLQGRLSKCRSTLLLDLSTALKEARGTGHKADGRVMQYLQIYRVLETSRDAVKALRAH</sequence>
<dbReference type="GO" id="GO:0015031">
    <property type="term" value="P:protein transport"/>
    <property type="evidence" value="ECO:0007669"/>
    <property type="project" value="UniProtKB-KW"/>
</dbReference>
<evidence type="ECO:0000256" key="6">
    <source>
        <dbReference type="ARBA" id="ARBA00023034"/>
    </source>
</evidence>
<proteinExistence type="inferred from homology"/>
<dbReference type="PANTHER" id="PTHR12961">
    <property type="entry name" value="CONSERVED OLIGOMERIC GOLGI COMPLEX COMPONENT 2"/>
    <property type="match status" value="1"/>
</dbReference>
<evidence type="ECO:0000256" key="9">
    <source>
        <dbReference type="SAM" id="MobiDB-lite"/>
    </source>
</evidence>
<keyword evidence="4" id="KW-0813">Transport</keyword>
<evidence type="ECO:0000313" key="11">
    <source>
        <dbReference type="EMBL" id="KAF4589223.1"/>
    </source>
</evidence>
<feature type="compositionally biased region" description="Low complexity" evidence="9">
    <location>
        <begin position="7"/>
        <end position="27"/>
    </location>
</feature>
<dbReference type="GO" id="GO:0000139">
    <property type="term" value="C:Golgi membrane"/>
    <property type="evidence" value="ECO:0007669"/>
    <property type="project" value="UniProtKB-SubCell"/>
</dbReference>
<evidence type="ECO:0000256" key="5">
    <source>
        <dbReference type="ARBA" id="ARBA00022927"/>
    </source>
</evidence>